<keyword evidence="9" id="KW-0687">Ribonucleoprotein</keyword>
<keyword evidence="3" id="KW-0809">Transit peptide</keyword>
<evidence type="ECO:0000313" key="10">
    <source>
        <dbReference type="Proteomes" id="UP000664521"/>
    </source>
</evidence>
<evidence type="ECO:0000256" key="7">
    <source>
        <dbReference type="ARBA" id="ARBA00045681"/>
    </source>
</evidence>
<dbReference type="PANTHER" id="PTHR13184:SF5">
    <property type="entry name" value="METHYLTRANSFERASE-LIKE PROTEIN 17, MITOCHONDRIAL"/>
    <property type="match status" value="1"/>
</dbReference>
<evidence type="ECO:0000256" key="3">
    <source>
        <dbReference type="ARBA" id="ARBA00022946"/>
    </source>
</evidence>
<keyword evidence="2" id="KW-0479">Metal-binding</keyword>
<feature type="compositionally biased region" description="Basic and acidic residues" evidence="8">
    <location>
        <begin position="89"/>
        <end position="100"/>
    </location>
</feature>
<keyword evidence="9" id="KW-0689">Ribosomal protein</keyword>
<accession>A0A8H3FVS4</accession>
<dbReference type="GO" id="GO:0051536">
    <property type="term" value="F:iron-sulfur cluster binding"/>
    <property type="evidence" value="ECO:0007669"/>
    <property type="project" value="UniProtKB-KW"/>
</dbReference>
<evidence type="ECO:0000256" key="4">
    <source>
        <dbReference type="ARBA" id="ARBA00023004"/>
    </source>
</evidence>
<proteinExistence type="predicted"/>
<keyword evidence="10" id="KW-1185">Reference proteome</keyword>
<comment type="function">
    <text evidence="7">Mitochondrial ribosome (mitoribosome) assembly factor. Binds at the interface of the head and body domains of the mitochondrial small ribosomal subunit (mt-SSU), occluding the mRNA channel and preventing compaction of the head domain towards the body. Probable inactive methyltransferase: retains the characteristic folding and ability to bind S-adenosyl-L-methionine, but it probably lost its methyltransferase activity.</text>
</comment>
<keyword evidence="5" id="KW-0411">Iron-sulfur</keyword>
<dbReference type="GO" id="GO:0006412">
    <property type="term" value="P:translation"/>
    <property type="evidence" value="ECO:0007669"/>
    <property type="project" value="InterPro"/>
</dbReference>
<dbReference type="EMBL" id="CAJPDS010000057">
    <property type="protein sequence ID" value="CAF9930960.1"/>
    <property type="molecule type" value="Genomic_DNA"/>
</dbReference>
<evidence type="ECO:0000313" key="9">
    <source>
        <dbReference type="EMBL" id="CAF9930960.1"/>
    </source>
</evidence>
<evidence type="ECO:0000256" key="8">
    <source>
        <dbReference type="SAM" id="MobiDB-lite"/>
    </source>
</evidence>
<comment type="subcellular location">
    <subcellularLocation>
        <location evidence="1">Mitochondrion</location>
    </subcellularLocation>
</comment>
<evidence type="ECO:0000256" key="5">
    <source>
        <dbReference type="ARBA" id="ARBA00023014"/>
    </source>
</evidence>
<dbReference type="GO" id="GO:0046872">
    <property type="term" value="F:metal ion binding"/>
    <property type="evidence" value="ECO:0007669"/>
    <property type="project" value="UniProtKB-KW"/>
</dbReference>
<keyword evidence="6" id="KW-0496">Mitochondrion</keyword>
<dbReference type="GO" id="GO:0008168">
    <property type="term" value="F:methyltransferase activity"/>
    <property type="evidence" value="ECO:0007669"/>
    <property type="project" value="InterPro"/>
</dbReference>
<evidence type="ECO:0000256" key="1">
    <source>
        <dbReference type="ARBA" id="ARBA00004173"/>
    </source>
</evidence>
<organism evidence="9 10">
    <name type="scientific">Heterodermia speciosa</name>
    <dbReference type="NCBI Taxonomy" id="116794"/>
    <lineage>
        <taxon>Eukaryota</taxon>
        <taxon>Fungi</taxon>
        <taxon>Dikarya</taxon>
        <taxon>Ascomycota</taxon>
        <taxon>Pezizomycotina</taxon>
        <taxon>Lecanoromycetes</taxon>
        <taxon>OSLEUM clade</taxon>
        <taxon>Lecanoromycetidae</taxon>
        <taxon>Caliciales</taxon>
        <taxon>Physciaceae</taxon>
        <taxon>Heterodermia</taxon>
    </lineage>
</organism>
<feature type="compositionally biased region" description="Basic residues" evidence="8">
    <location>
        <begin position="716"/>
        <end position="732"/>
    </location>
</feature>
<dbReference type="GO" id="GO:0003735">
    <property type="term" value="F:structural constituent of ribosome"/>
    <property type="evidence" value="ECO:0007669"/>
    <property type="project" value="TreeGrafter"/>
</dbReference>
<protein>
    <submittedName>
        <fullName evidence="9">37S ribosomal protein S22</fullName>
    </submittedName>
</protein>
<evidence type="ECO:0000256" key="2">
    <source>
        <dbReference type="ARBA" id="ARBA00022723"/>
    </source>
</evidence>
<feature type="region of interest" description="Disordered" evidence="8">
    <location>
        <begin position="693"/>
        <end position="732"/>
    </location>
</feature>
<evidence type="ECO:0000256" key="6">
    <source>
        <dbReference type="ARBA" id="ARBA00023128"/>
    </source>
</evidence>
<dbReference type="AlphaFoldDB" id="A0A8H3FVS4"/>
<dbReference type="Pfam" id="PF09243">
    <property type="entry name" value="Rsm22"/>
    <property type="match status" value="1"/>
</dbReference>
<reference evidence="9" key="1">
    <citation type="submission" date="2021-03" db="EMBL/GenBank/DDBJ databases">
        <authorList>
            <person name="Tagirdzhanova G."/>
        </authorList>
    </citation>
    <scope>NUCLEOTIDE SEQUENCE</scope>
</reference>
<dbReference type="InterPro" id="IPR015324">
    <property type="entry name" value="Ribosomal_Rsm22-like"/>
</dbReference>
<feature type="region of interest" description="Disordered" evidence="8">
    <location>
        <begin position="144"/>
        <end position="167"/>
    </location>
</feature>
<comment type="caution">
    <text evidence="9">The sequence shown here is derived from an EMBL/GenBank/DDBJ whole genome shotgun (WGS) entry which is preliminary data.</text>
</comment>
<name>A0A8H3FVS4_9LECA</name>
<feature type="compositionally biased region" description="Acidic residues" evidence="8">
    <location>
        <begin position="693"/>
        <end position="702"/>
    </location>
</feature>
<feature type="region of interest" description="Disordered" evidence="8">
    <location>
        <begin position="78"/>
        <end position="110"/>
    </location>
</feature>
<dbReference type="Proteomes" id="UP000664521">
    <property type="component" value="Unassembled WGS sequence"/>
</dbReference>
<keyword evidence="4" id="KW-0408">Iron</keyword>
<dbReference type="PANTHER" id="PTHR13184">
    <property type="entry name" value="37S RIBOSOMAL PROTEIN S22"/>
    <property type="match status" value="1"/>
</dbReference>
<gene>
    <name evidence="9" type="primary">RSM22</name>
    <name evidence="9" type="ORF">HETSPECPRED_007757</name>
</gene>
<dbReference type="InterPro" id="IPR052571">
    <property type="entry name" value="Mt_RNA_Methyltransferase"/>
</dbReference>
<dbReference type="GO" id="GO:0005763">
    <property type="term" value="C:mitochondrial small ribosomal subunit"/>
    <property type="evidence" value="ECO:0007669"/>
    <property type="project" value="TreeGrafter"/>
</dbReference>
<dbReference type="OrthoDB" id="421327at2759"/>
<sequence length="732" mass="81537">MAQMEGIVHQARQTFGETLPANFLSNEEYKLYERLYGPPVDTTRPEDIELLQSKPEECDENVHPEKNLLYKEDLEGNLEEVEYLQDDSSPDRSRDNIEKAEMEEEVGEQVEISFNGSRLKEQETEFKARMALFRDIAAANKAQSVGLDGDERDPIGNNDTEDISVRESIAENEESIDEYGMQDELEMDDPEGESDDFESGDSVRTHPLTAAARSGTSPATLQIPKTAIVLPVAAILRDASNKHLTEVAQKTFGGVGLPNSTATPSTAGRHLQQAPIALEASQKYMGDMEGNAYLAAIMPGAYSVIMNTLVEIRKRIGSEWLRSLLKKEGGPRILDAGSAGAGVQAWREVLQAEWNLMHPDGVSNSNPAPLGKATVVTGSNVLRHKASRLLENTTFLPRLPDYNPERDHPTLGAPNVVQPRKQYDVVLAPYTLWGLKEDYMRKNQVQNFWSLLNPAGGVLIIIEKGVPRGFELVAGARELLLNRHIASPDTPEMTEESHTEQDGRYGPKEKGMIIAPCTNHTQCPMYTTPGRSKGRKDLCHFSQRFIRPPYLQRILGLKDRNHEDIKFSYIAVQRGVDHRQTHGITQGSQATAAALSGYEETPSDGLSPHMLSLPRALLPPIKRRGHVILDLCTPAGRIERWTVPKSFSRQAYRDARKSNWGDLWALGAKTAIPRNIRLGTKVKKAKIRNVDELDSERDDSDDLRDLGANANFEKRTKGKPQKQRKKITGGDF</sequence>